<dbReference type="PROSITE" id="PS51918">
    <property type="entry name" value="RADICAL_SAM"/>
    <property type="match status" value="1"/>
</dbReference>
<evidence type="ECO:0000313" key="8">
    <source>
        <dbReference type="EMBL" id="AEE96706.1"/>
    </source>
</evidence>
<dbReference type="HOGENOM" id="CLU_044176_1_0_9"/>
<gene>
    <name evidence="8" type="ordered locus">Mahau_1516</name>
</gene>
<dbReference type="InterPro" id="IPR058240">
    <property type="entry name" value="rSAM_sf"/>
</dbReference>
<dbReference type="SFLD" id="SFLDS00029">
    <property type="entry name" value="Radical_SAM"/>
    <property type="match status" value="1"/>
</dbReference>
<keyword evidence="2 6" id="KW-0949">S-adenosyl-L-methionine</keyword>
<dbReference type="CDD" id="cd01335">
    <property type="entry name" value="Radical_SAM"/>
    <property type="match status" value="1"/>
</dbReference>
<keyword evidence="5 6" id="KW-0411">Iron-sulfur</keyword>
<dbReference type="PIRSF" id="PIRSF004869">
    <property type="entry name" value="PflX_prd"/>
    <property type="match status" value="1"/>
</dbReference>
<evidence type="ECO:0000313" key="9">
    <source>
        <dbReference type="Proteomes" id="UP000008457"/>
    </source>
</evidence>
<dbReference type="EMBL" id="CP002360">
    <property type="protein sequence ID" value="AEE96706.1"/>
    <property type="molecule type" value="Genomic_DNA"/>
</dbReference>
<keyword evidence="4 6" id="KW-0408">Iron</keyword>
<feature type="binding site" evidence="6">
    <location>
        <position position="89"/>
    </location>
    <ligand>
        <name>[4Fe-4S] cluster</name>
        <dbReference type="ChEBI" id="CHEBI:49883"/>
        <note>4Fe-4S-S-AdoMet</note>
    </ligand>
</feature>
<reference evidence="8 9" key="2">
    <citation type="journal article" date="2011" name="Stand. Genomic Sci.">
        <title>Complete genome sequence of Mahella australiensis type strain (50-1 BON).</title>
        <authorList>
            <person name="Sikorski J."/>
            <person name="Teshima H."/>
            <person name="Nolan M."/>
            <person name="Lucas S."/>
            <person name="Hammon N."/>
            <person name="Deshpande S."/>
            <person name="Cheng J.F."/>
            <person name="Pitluck S."/>
            <person name="Liolios K."/>
            <person name="Pagani I."/>
            <person name="Ivanova N."/>
            <person name="Huntemann M."/>
            <person name="Mavromatis K."/>
            <person name="Ovchinikova G."/>
            <person name="Pati A."/>
            <person name="Tapia R."/>
            <person name="Han C."/>
            <person name="Goodwin L."/>
            <person name="Chen A."/>
            <person name="Palaniappan K."/>
            <person name="Land M."/>
            <person name="Hauser L."/>
            <person name="Ngatchou-Djao O.D."/>
            <person name="Rohde M."/>
            <person name="Pukall R."/>
            <person name="Spring S."/>
            <person name="Abt B."/>
            <person name="Goker M."/>
            <person name="Detter J.C."/>
            <person name="Woyke T."/>
            <person name="Bristow J."/>
            <person name="Markowitz V."/>
            <person name="Hugenholtz P."/>
            <person name="Eisen J.A."/>
            <person name="Kyrpides N.C."/>
            <person name="Klenk H.P."/>
            <person name="Lapidus A."/>
        </authorList>
    </citation>
    <scope>NUCLEOTIDE SEQUENCE [LARGE SCALE GENOMIC DNA]</scope>
    <source>
        <strain evidence="9">DSM 15567 / CIP 107919 / 50-1 BON</strain>
    </source>
</reference>
<dbReference type="SUPFAM" id="SSF102114">
    <property type="entry name" value="Radical SAM enzymes"/>
    <property type="match status" value="1"/>
</dbReference>
<dbReference type="KEGG" id="mas:Mahau_1516"/>
<evidence type="ECO:0000256" key="4">
    <source>
        <dbReference type="ARBA" id="ARBA00023004"/>
    </source>
</evidence>
<sequence length="332" mass="37630">MKEALYYEKAANDAVRCLLCPHHCLIRPGKAGICRVRQNVGGRLIATSYERISSMALDPIEKKPLYHFYPGSYILSVGSTGCNFRCQFCQNWSIAQQDAPTRRASSDQLVGIGDKDGSIGIAYTYNEPLIWYEYVLECAKKARTRGLKNVLVTNGFIEEQPLMELLPYIDAMNIDLKSFRNDYYRKICKGEINAVLRTIQRAAANTHVEVTTLIVTGLNDSDDEISELSQWLASVDKGIPMHLSRYFPNYKMMLPPTPVETLRRLKNVADKNLSYVYIGNIIGIDDNTYCPRCGKLLIRRDIIPMVTGIKDSCCIQCGLKIKGVFKEEDRWT</sequence>
<dbReference type="InterPro" id="IPR007197">
    <property type="entry name" value="rSAM"/>
</dbReference>
<dbReference type="InterPro" id="IPR027596">
    <property type="entry name" value="AmmeMemoSam_rS"/>
</dbReference>
<dbReference type="InterPro" id="IPR016431">
    <property type="entry name" value="Pyrv-formate_lyase-activ_prd"/>
</dbReference>
<dbReference type="GO" id="GO:0051539">
    <property type="term" value="F:4 iron, 4 sulfur cluster binding"/>
    <property type="evidence" value="ECO:0007669"/>
    <property type="project" value="UniProtKB-KW"/>
</dbReference>
<dbReference type="STRING" id="697281.Mahau_1516"/>
<dbReference type="Gene3D" id="3.20.20.70">
    <property type="entry name" value="Aldolase class I"/>
    <property type="match status" value="1"/>
</dbReference>
<comment type="cofactor">
    <cofactor evidence="6">
        <name>[4Fe-4S] cluster</name>
        <dbReference type="ChEBI" id="CHEBI:49883"/>
    </cofactor>
    <text evidence="6">Binds 1 [4Fe-4S] cluster. The cluster is coordinated with 3 cysteines and an exchangeable S-adenosyl-L-methionine.</text>
</comment>
<dbReference type="SFLD" id="SFLDG01101">
    <property type="entry name" value="Uncharacterised_Radical_SAM_Su"/>
    <property type="match status" value="1"/>
</dbReference>
<feature type="domain" description="Radical SAM core" evidence="7">
    <location>
        <begin position="67"/>
        <end position="285"/>
    </location>
</feature>
<dbReference type="OrthoDB" id="9778883at2"/>
<organism evidence="8 9">
    <name type="scientific">Mahella australiensis (strain DSM 15567 / CIP 107919 / 50-1 BON)</name>
    <dbReference type="NCBI Taxonomy" id="697281"/>
    <lineage>
        <taxon>Bacteria</taxon>
        <taxon>Bacillati</taxon>
        <taxon>Bacillota</taxon>
        <taxon>Clostridia</taxon>
        <taxon>Thermoanaerobacterales</taxon>
        <taxon>Thermoanaerobacterales Family IV. Incertae Sedis</taxon>
        <taxon>Mahella</taxon>
    </lineage>
</organism>
<dbReference type="eggNOG" id="COG1180">
    <property type="taxonomic scope" value="Bacteria"/>
</dbReference>
<dbReference type="AlphaFoldDB" id="F3ZYG4"/>
<dbReference type="PANTHER" id="PTHR30352">
    <property type="entry name" value="PYRUVATE FORMATE-LYASE-ACTIVATING ENZYME"/>
    <property type="match status" value="1"/>
</dbReference>
<reference evidence="9" key="1">
    <citation type="submission" date="2010-11" db="EMBL/GenBank/DDBJ databases">
        <title>The complete genome of Mahella australiensis DSM 15567.</title>
        <authorList>
            <consortium name="US DOE Joint Genome Institute (JGI-PGF)"/>
            <person name="Lucas S."/>
            <person name="Copeland A."/>
            <person name="Lapidus A."/>
            <person name="Bruce D."/>
            <person name="Goodwin L."/>
            <person name="Pitluck S."/>
            <person name="Kyrpides N."/>
            <person name="Mavromatis K."/>
            <person name="Pagani I."/>
            <person name="Ivanova N."/>
            <person name="Teshima H."/>
            <person name="Brettin T."/>
            <person name="Detter J.C."/>
            <person name="Han C."/>
            <person name="Tapia R."/>
            <person name="Land M."/>
            <person name="Hauser L."/>
            <person name="Markowitz V."/>
            <person name="Cheng J.-F."/>
            <person name="Hugenholtz P."/>
            <person name="Woyke T."/>
            <person name="Wu D."/>
            <person name="Spring S."/>
            <person name="Pukall R."/>
            <person name="Steenblock K."/>
            <person name="Schneider S."/>
            <person name="Klenk H.-P."/>
            <person name="Eisen J.A."/>
        </authorList>
    </citation>
    <scope>NUCLEOTIDE SEQUENCE [LARGE SCALE GENOMIC DNA]</scope>
    <source>
        <strain evidence="9">DSM 15567 / CIP 107919 / 50-1 BON</strain>
    </source>
</reference>
<evidence type="ECO:0000256" key="2">
    <source>
        <dbReference type="ARBA" id="ARBA00022691"/>
    </source>
</evidence>
<name>F3ZYG4_MAHA5</name>
<evidence type="ECO:0000256" key="6">
    <source>
        <dbReference type="PIRSR" id="PIRSR004869-50"/>
    </source>
</evidence>
<evidence type="ECO:0000259" key="7">
    <source>
        <dbReference type="PROSITE" id="PS51918"/>
    </source>
</evidence>
<evidence type="ECO:0000256" key="1">
    <source>
        <dbReference type="ARBA" id="ARBA00022485"/>
    </source>
</evidence>
<evidence type="ECO:0000256" key="3">
    <source>
        <dbReference type="ARBA" id="ARBA00022723"/>
    </source>
</evidence>
<proteinExistence type="predicted"/>
<dbReference type="InterPro" id="IPR013785">
    <property type="entry name" value="Aldolase_TIM"/>
</dbReference>
<dbReference type="RefSeq" id="WP_013781135.1">
    <property type="nucleotide sequence ID" value="NC_015520.1"/>
</dbReference>
<dbReference type="NCBIfam" id="TIGR04337">
    <property type="entry name" value="AmmeMemoSam_rS"/>
    <property type="match status" value="1"/>
</dbReference>
<keyword evidence="9" id="KW-1185">Reference proteome</keyword>
<dbReference type="Proteomes" id="UP000008457">
    <property type="component" value="Chromosome"/>
</dbReference>
<evidence type="ECO:0000256" key="5">
    <source>
        <dbReference type="ARBA" id="ARBA00023014"/>
    </source>
</evidence>
<keyword evidence="1" id="KW-0004">4Fe-4S</keyword>
<accession>F3ZYG4</accession>
<keyword evidence="3 6" id="KW-0479">Metal-binding</keyword>
<dbReference type="Pfam" id="PF04055">
    <property type="entry name" value="Radical_SAM"/>
    <property type="match status" value="1"/>
</dbReference>
<dbReference type="PANTHER" id="PTHR30352:SF5">
    <property type="entry name" value="PYRUVATE FORMATE-LYASE 1-ACTIVATING ENZYME"/>
    <property type="match status" value="1"/>
</dbReference>
<protein>
    <submittedName>
        <fullName evidence="8">Radical SAM domain protein</fullName>
    </submittedName>
</protein>
<dbReference type="GO" id="GO:0003824">
    <property type="term" value="F:catalytic activity"/>
    <property type="evidence" value="ECO:0007669"/>
    <property type="project" value="InterPro"/>
</dbReference>
<dbReference type="InterPro" id="IPR034457">
    <property type="entry name" value="Organic_radical-activating"/>
</dbReference>
<dbReference type="GO" id="GO:0046872">
    <property type="term" value="F:metal ion binding"/>
    <property type="evidence" value="ECO:0007669"/>
    <property type="project" value="UniProtKB-KW"/>
</dbReference>
<feature type="binding site" evidence="6">
    <location>
        <position position="82"/>
    </location>
    <ligand>
        <name>[4Fe-4S] cluster</name>
        <dbReference type="ChEBI" id="CHEBI:49883"/>
        <note>4Fe-4S-S-AdoMet</note>
    </ligand>
</feature>
<feature type="binding site" evidence="6">
    <location>
        <position position="86"/>
    </location>
    <ligand>
        <name>[4Fe-4S] cluster</name>
        <dbReference type="ChEBI" id="CHEBI:49883"/>
        <note>4Fe-4S-S-AdoMet</note>
    </ligand>
</feature>